<evidence type="ECO:0000313" key="4">
    <source>
        <dbReference type="Proteomes" id="UP000275951"/>
    </source>
</evidence>
<feature type="region of interest" description="Disordered" evidence="1">
    <location>
        <begin position="53"/>
        <end position="83"/>
    </location>
</feature>
<evidence type="ECO:0000313" key="3">
    <source>
        <dbReference type="EMBL" id="AZR06938.1"/>
    </source>
</evidence>
<name>A0A3S9QLV8_9ACTO</name>
<feature type="transmembrane region" description="Helical" evidence="2">
    <location>
        <begin position="20"/>
        <end position="38"/>
    </location>
</feature>
<dbReference type="AlphaFoldDB" id="A0A3S9QLV8"/>
<reference evidence="3 4" key="1">
    <citation type="submission" date="2018-11" db="EMBL/GenBank/DDBJ databases">
        <title>Multidrug-resistant genes are associated with an 42-kb island TGI1 carrying a complex class 1 integron in a Trueperella pyogenes.</title>
        <authorList>
            <person name="Dong W."/>
        </authorList>
    </citation>
    <scope>NUCLEOTIDE SEQUENCE [LARGE SCALE GENOMIC DNA]</scope>
    <source>
        <strain evidence="3 4">TP4</strain>
    </source>
</reference>
<evidence type="ECO:0000256" key="1">
    <source>
        <dbReference type="SAM" id="MobiDB-lite"/>
    </source>
</evidence>
<evidence type="ECO:0000256" key="2">
    <source>
        <dbReference type="SAM" id="Phobius"/>
    </source>
</evidence>
<dbReference type="RefSeq" id="WP_108726486.1">
    <property type="nucleotide sequence ID" value="NZ_CP029001.1"/>
</dbReference>
<proteinExistence type="predicted"/>
<sequence>MSNDWLPDSKQPTPNRGPLYFFIAAAVLLFVVVLILVFQHMIRSGRDVGTDIKRPTARATTTATPTTPTAPAAPTTPTPARPAPEGAIEAAAFTTPAQNIHCRINSDNAECSIYAYDYPSPGQCEGVTATYVVHTEGDVDADCRHFVRTPDVFEYGTKIAKNGFACALEQDGVTCWSTKSGRGFELKRAADRIF</sequence>
<gene>
    <name evidence="3" type="ORF">EBQ10_06265</name>
</gene>
<dbReference type="Proteomes" id="UP000275951">
    <property type="component" value="Chromosome"/>
</dbReference>
<feature type="compositionally biased region" description="Low complexity" evidence="1">
    <location>
        <begin position="57"/>
        <end position="73"/>
    </location>
</feature>
<dbReference type="EMBL" id="CP033905">
    <property type="protein sequence ID" value="AZR06938.1"/>
    <property type="molecule type" value="Genomic_DNA"/>
</dbReference>
<keyword evidence="2" id="KW-1133">Transmembrane helix</keyword>
<protein>
    <submittedName>
        <fullName evidence="3">Uncharacterized protein</fullName>
    </submittedName>
</protein>
<keyword evidence="2" id="KW-0812">Transmembrane</keyword>
<organism evidence="3 4">
    <name type="scientific">Trueperella pyogenes</name>
    <dbReference type="NCBI Taxonomy" id="1661"/>
    <lineage>
        <taxon>Bacteria</taxon>
        <taxon>Bacillati</taxon>
        <taxon>Actinomycetota</taxon>
        <taxon>Actinomycetes</taxon>
        <taxon>Actinomycetales</taxon>
        <taxon>Actinomycetaceae</taxon>
        <taxon>Trueperella</taxon>
    </lineage>
</organism>
<accession>A0A3S9QLV8</accession>
<keyword evidence="2" id="KW-0472">Membrane</keyword>